<keyword evidence="1" id="KW-0472">Membrane</keyword>
<dbReference type="EMBL" id="JBDFQZ010000001">
    <property type="protein sequence ID" value="KAK9756429.1"/>
    <property type="molecule type" value="Genomic_DNA"/>
</dbReference>
<evidence type="ECO:0000313" key="3">
    <source>
        <dbReference type="EMBL" id="KAK9756429.1"/>
    </source>
</evidence>
<dbReference type="AlphaFoldDB" id="A0AAW1N6L1"/>
<sequence>MFGRRESLIVAASAIIILIIAVLYLIIRRRFRPNRVAVTQTPQPKTTPLPPQLDPKRRLNYPFFHRGSSTKGLFNWADHPTLINDVVENGWTRFAFTQYNPSWSARSSLFNSLRLPNEHNNQVEETWEVGLESVDFMQKLHFNINSSNLATTNSSKLTVKMNLPLPGPQVGNSFPREAYFEITVVNCAGNNNNNKGVVKGGSKDLEKAKLLSQQSDSSIISGIKKSASVVQGSRKGGEMKMVVGLSVDGSTMNKVVGSYPGSIGFHSNGSVYLAGMKLVFESEKEDWAQAGKVMGCGFDPIQKKVFFTLDSELIHVVHCKSEDFGTPLYPIIASNIDSTVLVNLGQTSFSYTPANVHRTPNPCFTGPVRRSSPDALLEYDDSKELFSMGRLDSEWLAHSATVRSTISNNSHHNNSQGYSNSRMAEYDDELEAELFEIVLDSS</sequence>
<reference evidence="3" key="1">
    <citation type="submission" date="2024-03" db="EMBL/GenBank/DDBJ databases">
        <title>WGS assembly of Saponaria officinalis var. Norfolk2.</title>
        <authorList>
            <person name="Jenkins J."/>
            <person name="Shu S."/>
            <person name="Grimwood J."/>
            <person name="Barry K."/>
            <person name="Goodstein D."/>
            <person name="Schmutz J."/>
            <person name="Leebens-Mack J."/>
            <person name="Osbourn A."/>
        </authorList>
    </citation>
    <scope>NUCLEOTIDE SEQUENCE [LARGE SCALE GENOMIC DNA]</scope>
    <source>
        <strain evidence="3">JIC</strain>
    </source>
</reference>
<keyword evidence="1" id="KW-0812">Transmembrane</keyword>
<dbReference type="SUPFAM" id="SSF49899">
    <property type="entry name" value="Concanavalin A-like lectins/glucanases"/>
    <property type="match status" value="1"/>
</dbReference>
<name>A0AAW1N6L1_SAPOF</name>
<dbReference type="InterPro" id="IPR043136">
    <property type="entry name" value="B30.2/SPRY_sf"/>
</dbReference>
<dbReference type="Pfam" id="PF00622">
    <property type="entry name" value="SPRY"/>
    <property type="match status" value="1"/>
</dbReference>
<evidence type="ECO:0000256" key="1">
    <source>
        <dbReference type="SAM" id="Phobius"/>
    </source>
</evidence>
<evidence type="ECO:0000259" key="2">
    <source>
        <dbReference type="SMART" id="SM00449"/>
    </source>
</evidence>
<keyword evidence="1" id="KW-1133">Transmembrane helix</keyword>
<dbReference type="Proteomes" id="UP001443914">
    <property type="component" value="Unassembled WGS sequence"/>
</dbReference>
<accession>A0AAW1N6L1</accession>
<dbReference type="InterPro" id="IPR013320">
    <property type="entry name" value="ConA-like_dom_sf"/>
</dbReference>
<dbReference type="InterPro" id="IPR003877">
    <property type="entry name" value="SPRY_dom"/>
</dbReference>
<keyword evidence="4" id="KW-1185">Reference proteome</keyword>
<feature type="transmembrane region" description="Helical" evidence="1">
    <location>
        <begin position="7"/>
        <end position="27"/>
    </location>
</feature>
<comment type="caution">
    <text evidence="3">The sequence shown here is derived from an EMBL/GenBank/DDBJ whole genome shotgun (WGS) entry which is preliminary data.</text>
</comment>
<evidence type="ECO:0000313" key="4">
    <source>
        <dbReference type="Proteomes" id="UP001443914"/>
    </source>
</evidence>
<feature type="domain" description="SPRY" evidence="2">
    <location>
        <begin position="175"/>
        <end position="348"/>
    </location>
</feature>
<gene>
    <name evidence="3" type="ORF">RND81_01G096600</name>
</gene>
<protein>
    <recommendedName>
        <fullName evidence="2">SPRY domain-containing protein</fullName>
    </recommendedName>
</protein>
<proteinExistence type="predicted"/>
<dbReference type="PANTHER" id="PTHR44991:SF1">
    <property type="entry name" value="IMMUNOGLOBULIN SUPERFAMILY MEMBER 5"/>
    <property type="match status" value="1"/>
</dbReference>
<dbReference type="PANTHER" id="PTHR44991">
    <property type="entry name" value="IMMUNOGLOBULIN SUPERFAMILY MEMBER 5"/>
    <property type="match status" value="1"/>
</dbReference>
<dbReference type="Gene3D" id="2.60.120.920">
    <property type="match status" value="1"/>
</dbReference>
<dbReference type="CDD" id="cd12885">
    <property type="entry name" value="SPRY_RanBP_like"/>
    <property type="match status" value="1"/>
</dbReference>
<dbReference type="InterPro" id="IPR044736">
    <property type="entry name" value="Gid1/RanBPM/SPLA_SPRY"/>
</dbReference>
<organism evidence="3 4">
    <name type="scientific">Saponaria officinalis</name>
    <name type="common">Common soapwort</name>
    <name type="synonym">Lychnis saponaria</name>
    <dbReference type="NCBI Taxonomy" id="3572"/>
    <lineage>
        <taxon>Eukaryota</taxon>
        <taxon>Viridiplantae</taxon>
        <taxon>Streptophyta</taxon>
        <taxon>Embryophyta</taxon>
        <taxon>Tracheophyta</taxon>
        <taxon>Spermatophyta</taxon>
        <taxon>Magnoliopsida</taxon>
        <taxon>eudicotyledons</taxon>
        <taxon>Gunneridae</taxon>
        <taxon>Pentapetalae</taxon>
        <taxon>Caryophyllales</taxon>
        <taxon>Caryophyllaceae</taxon>
        <taxon>Caryophylleae</taxon>
        <taxon>Saponaria</taxon>
    </lineage>
</organism>
<dbReference type="SMART" id="SM00449">
    <property type="entry name" value="SPRY"/>
    <property type="match status" value="1"/>
</dbReference>